<dbReference type="Proteomes" id="UP000031192">
    <property type="component" value="Unassembled WGS sequence"/>
</dbReference>
<comment type="caution">
    <text evidence="2">The sequence shown here is derived from an EMBL/GenBank/DDBJ whole genome shotgun (WGS) entry which is preliminary data.</text>
</comment>
<dbReference type="AlphaFoldDB" id="A0A0B4GRB1"/>
<dbReference type="HOGENOM" id="CLU_331233_0_0_1"/>
<dbReference type="EMBL" id="AZNH01000093">
    <property type="protein sequence ID" value="KID82302.1"/>
    <property type="molecule type" value="Genomic_DNA"/>
</dbReference>
<proteinExistence type="predicted"/>
<organism evidence="2 3">
    <name type="scientific">Metarhizium guizhouense (strain ARSEF 977)</name>
    <dbReference type="NCBI Taxonomy" id="1276136"/>
    <lineage>
        <taxon>Eukaryota</taxon>
        <taxon>Fungi</taxon>
        <taxon>Dikarya</taxon>
        <taxon>Ascomycota</taxon>
        <taxon>Pezizomycotina</taxon>
        <taxon>Sordariomycetes</taxon>
        <taxon>Hypocreomycetidae</taxon>
        <taxon>Hypocreales</taxon>
        <taxon>Clavicipitaceae</taxon>
        <taxon>Metarhizium</taxon>
    </lineage>
</organism>
<accession>A0A0B4GRB1</accession>
<keyword evidence="3" id="KW-1185">Reference proteome</keyword>
<evidence type="ECO:0000313" key="2">
    <source>
        <dbReference type="EMBL" id="KID82302.1"/>
    </source>
</evidence>
<protein>
    <submittedName>
        <fullName evidence="2">Pro-resilin</fullName>
    </submittedName>
</protein>
<gene>
    <name evidence="2" type="ORF">MGU_10367</name>
</gene>
<feature type="compositionally biased region" description="Low complexity" evidence="1">
    <location>
        <begin position="205"/>
        <end position="219"/>
    </location>
</feature>
<evidence type="ECO:0000313" key="3">
    <source>
        <dbReference type="Proteomes" id="UP000031192"/>
    </source>
</evidence>
<feature type="compositionally biased region" description="Polar residues" evidence="1">
    <location>
        <begin position="23"/>
        <end position="41"/>
    </location>
</feature>
<evidence type="ECO:0000256" key="1">
    <source>
        <dbReference type="SAM" id="MobiDB-lite"/>
    </source>
</evidence>
<name>A0A0B4GRB1_METGA</name>
<feature type="region of interest" description="Disordered" evidence="1">
    <location>
        <begin position="16"/>
        <end position="99"/>
    </location>
</feature>
<sequence length="994" mass="110630">MKNTFLRRLFCLKRYRGSDHSSSKPSASYGTDLPSSHTPDTSYGAHDTPDTRYEPPLGSAPDTSYGLPIGSAPLTSYDMEPPSLDSAPDTSHGVAHGSAPDTSYGLPIGSAPLTSYEPPLYFDSAPDASYLLPTGSAPMTSYAMDILDGAPDTSYLLPIGSAPLTSYGPLHFGGAPDTSYGRPQTSSAPNTSYEPPLDDGSAPDLTSYELSTYTTLNTSDYPRAHDTPNPRYSPRTYATPRLGQALSRYYLESRYISHVKPEIGQTLYAIVEVSGLPVDYHRHQLAYQIRAGPRFLTYATVANHDGWNIKDALGYDQFTWHLLPKALIDELQTIAWPYILGQGVLVRDISKQAALMSLAEAAIVQFSGSAGLLECFLFIVDSSLHCFRRNGIPKGYTIEAFKGIRKVTAKTLSIPVQGGGWVLGMQSDSGLEQDALKVLVWLQNIMNSMVQMRQKKDGIAIIKPLSTVKTTMVRVEQNMTRYLNLEQDTLAALHGATIDPYTYQMTGNNPKEASGCWREKIANGIILDDQQLFHHSEHPLPYLQTKEQRPPKDCLFLTAAAMWSLFDNDLVQKCSCTFAHQVGLEHAFFPSKTTARPTIPLTDPSPSASRQHNNKLKEEWIQFRGKLGEWYVWHLETDASKTCDGQNCSEKLDDMLSTTTPCILGWHARMRSTISPMLNENNESSFVPQSIATRTSLSSGFQNADAMAFTPERITLGTQLGFAWHGFQASLAATVSWALTLFSVENSTEDLLEPLSCVVLLYCETRRVHLAMEAADLVEELCIHQLNRAGAQNKAIFQDNHTARQRLKTWQATTFRTDDGRAVSGRQIVAKATRRLQEFYDRRSPLPNHAPVCWPFVDFLNGNQTYAKRLPENLPRNLQDLWRAYPVLIFATGEIDNSLVARRDIAVSRLRSYRQGGWVADQSHIEKLLREAWTPYPAGINSRQGEKIRVRRVEGKHEVFEIRHQPGVVNPIQIARCAQCAEVADGEVCVHYFS</sequence>
<reference evidence="2 3" key="1">
    <citation type="journal article" date="2014" name="Proc. Natl. Acad. Sci. U.S.A.">
        <title>Trajectory and genomic determinants of fungal-pathogen speciation and host adaptation.</title>
        <authorList>
            <person name="Hu X."/>
            <person name="Xiao G."/>
            <person name="Zheng P."/>
            <person name="Shang Y."/>
            <person name="Su Y."/>
            <person name="Zhang X."/>
            <person name="Liu X."/>
            <person name="Zhan S."/>
            <person name="St Leger R.J."/>
            <person name="Wang C."/>
        </authorList>
    </citation>
    <scope>NUCLEOTIDE SEQUENCE [LARGE SCALE GENOMIC DNA]</scope>
    <source>
        <strain evidence="2 3">ARSEF 977</strain>
    </source>
</reference>
<feature type="region of interest" description="Disordered" evidence="1">
    <location>
        <begin position="175"/>
        <end position="237"/>
    </location>
</feature>
<feature type="compositionally biased region" description="Polar residues" evidence="1">
    <location>
        <begin position="181"/>
        <end position="193"/>
    </location>
</feature>